<dbReference type="AlphaFoldDB" id="A0AAQ3PV89"/>
<organism evidence="3 4">
    <name type="scientific">Paspalum notatum var. saurae</name>
    <dbReference type="NCBI Taxonomy" id="547442"/>
    <lineage>
        <taxon>Eukaryota</taxon>
        <taxon>Viridiplantae</taxon>
        <taxon>Streptophyta</taxon>
        <taxon>Embryophyta</taxon>
        <taxon>Tracheophyta</taxon>
        <taxon>Spermatophyta</taxon>
        <taxon>Magnoliopsida</taxon>
        <taxon>Liliopsida</taxon>
        <taxon>Poales</taxon>
        <taxon>Poaceae</taxon>
        <taxon>PACMAD clade</taxon>
        <taxon>Panicoideae</taxon>
        <taxon>Andropogonodae</taxon>
        <taxon>Paspaleae</taxon>
        <taxon>Paspalinae</taxon>
        <taxon>Paspalum</taxon>
    </lineage>
</organism>
<proteinExistence type="predicted"/>
<reference evidence="3 4" key="1">
    <citation type="submission" date="2024-02" db="EMBL/GenBank/DDBJ databases">
        <title>High-quality chromosome-scale genome assembly of Pensacola bahiagrass (Paspalum notatum Flugge var. saurae).</title>
        <authorList>
            <person name="Vega J.M."/>
            <person name="Podio M."/>
            <person name="Orjuela J."/>
            <person name="Siena L.A."/>
            <person name="Pessino S.C."/>
            <person name="Combes M.C."/>
            <person name="Mariac C."/>
            <person name="Albertini E."/>
            <person name="Pupilli F."/>
            <person name="Ortiz J.P.A."/>
            <person name="Leblanc O."/>
        </authorList>
    </citation>
    <scope>NUCLEOTIDE SEQUENCE [LARGE SCALE GENOMIC DNA]</scope>
    <source>
        <strain evidence="3">R1</strain>
        <tissue evidence="3">Leaf</tissue>
    </source>
</reference>
<dbReference type="Proteomes" id="UP001341281">
    <property type="component" value="Chromosome 01"/>
</dbReference>
<evidence type="ECO:0000313" key="4">
    <source>
        <dbReference type="Proteomes" id="UP001341281"/>
    </source>
</evidence>
<feature type="domain" description="DUF1618" evidence="2">
    <location>
        <begin position="12"/>
        <end position="143"/>
    </location>
</feature>
<dbReference type="Pfam" id="PF07762">
    <property type="entry name" value="DUF1618"/>
    <property type="match status" value="1"/>
</dbReference>
<keyword evidence="4" id="KW-1185">Reference proteome</keyword>
<evidence type="ECO:0000259" key="2">
    <source>
        <dbReference type="Pfam" id="PF07762"/>
    </source>
</evidence>
<feature type="compositionally biased region" description="Low complexity" evidence="1">
    <location>
        <begin position="19"/>
        <end position="31"/>
    </location>
</feature>
<feature type="region of interest" description="Disordered" evidence="1">
    <location>
        <begin position="1"/>
        <end position="43"/>
    </location>
</feature>
<evidence type="ECO:0000313" key="3">
    <source>
        <dbReference type="EMBL" id="WVZ53796.1"/>
    </source>
</evidence>
<accession>A0AAQ3PV89</accession>
<dbReference type="PANTHER" id="PTHR33074:SF75">
    <property type="entry name" value="OS01G0189800 PROTEIN"/>
    <property type="match status" value="1"/>
</dbReference>
<gene>
    <name evidence="3" type="ORF">U9M48_004690</name>
</gene>
<evidence type="ECO:0000256" key="1">
    <source>
        <dbReference type="SAM" id="MobiDB-lite"/>
    </source>
</evidence>
<name>A0AAQ3PV89_PASNO</name>
<protein>
    <recommendedName>
        <fullName evidence="2">DUF1618 domain-containing protein</fullName>
    </recommendedName>
</protein>
<sequence length="181" mass="20762">MILLDTSSQSEENPPPPELRYVPLPVDTVPTDPDDLELSRGRPRDSRCVCATREGIKFVSVDRRHYSNFGVGHARMLRWEHTFRITTWSLREDDDGVYTWSKDATMSEDELCAAVDSASRRLIPHHLTPEFPVVDMENPDAVCFRLNKDEYGSEEPAWMIEVHMKKKVLLAATAYSKKKNV</sequence>
<dbReference type="InterPro" id="IPR011676">
    <property type="entry name" value="DUF1618"/>
</dbReference>
<dbReference type="PANTHER" id="PTHR33074">
    <property type="entry name" value="EXPRESSED PROTEIN-RELATED"/>
    <property type="match status" value="1"/>
</dbReference>
<dbReference type="EMBL" id="CP144745">
    <property type="protein sequence ID" value="WVZ53796.1"/>
    <property type="molecule type" value="Genomic_DNA"/>
</dbReference>